<organism evidence="2 3">
    <name type="scientific">Pseudonocardia humida</name>
    <dbReference type="NCBI Taxonomy" id="2800819"/>
    <lineage>
        <taxon>Bacteria</taxon>
        <taxon>Bacillati</taxon>
        <taxon>Actinomycetota</taxon>
        <taxon>Actinomycetes</taxon>
        <taxon>Pseudonocardiales</taxon>
        <taxon>Pseudonocardiaceae</taxon>
        <taxon>Pseudonocardia</taxon>
    </lineage>
</organism>
<evidence type="ECO:0000313" key="2">
    <source>
        <dbReference type="EMBL" id="MCO1656240.1"/>
    </source>
</evidence>
<dbReference type="InterPro" id="IPR019919">
    <property type="entry name" value="Lucif-like_OxRdtase_MSMEG_2256"/>
</dbReference>
<name>A0ABT1A007_9PSEU</name>
<feature type="domain" description="Luciferase-like" evidence="1">
    <location>
        <begin position="10"/>
        <end position="307"/>
    </location>
</feature>
<proteinExistence type="predicted"/>
<dbReference type="InterPro" id="IPR036661">
    <property type="entry name" value="Luciferase-like_sf"/>
</dbReference>
<dbReference type="Gene3D" id="3.20.20.30">
    <property type="entry name" value="Luciferase-like domain"/>
    <property type="match status" value="1"/>
</dbReference>
<reference evidence="2" key="1">
    <citation type="submission" date="2021-04" db="EMBL/GenBank/DDBJ databases">
        <title>Pseudonocardia sp. nov., isolated from sandy soil of mangrove forest.</title>
        <authorList>
            <person name="Zan Z."/>
            <person name="Huang R."/>
            <person name="Liu W."/>
        </authorList>
    </citation>
    <scope>NUCLEOTIDE SEQUENCE</scope>
    <source>
        <strain evidence="2">S2-4</strain>
    </source>
</reference>
<dbReference type="PANTHER" id="PTHR43244:SF2">
    <property type="entry name" value="CONSERVED HYPOTHETICAL ALANINE AND PROLINE-RICH PROTEIN"/>
    <property type="match status" value="1"/>
</dbReference>
<dbReference type="RefSeq" id="WP_252438775.1">
    <property type="nucleotide sequence ID" value="NZ_JAGSOV010000033.1"/>
</dbReference>
<keyword evidence="3" id="KW-1185">Reference proteome</keyword>
<dbReference type="NCBIfam" id="TIGR03617">
    <property type="entry name" value="F420_MSMEG_2256"/>
    <property type="match status" value="1"/>
</dbReference>
<dbReference type="InterPro" id="IPR050564">
    <property type="entry name" value="F420-G6PD/mer"/>
</dbReference>
<dbReference type="EMBL" id="JAGSOV010000033">
    <property type="protein sequence ID" value="MCO1656240.1"/>
    <property type="molecule type" value="Genomic_DNA"/>
</dbReference>
<accession>A0ABT1A007</accession>
<evidence type="ECO:0000313" key="3">
    <source>
        <dbReference type="Proteomes" id="UP001165283"/>
    </source>
</evidence>
<sequence>MKFDLMKGPSAWTDTAATARAAAAAGLSGMLFTETSTTPWMSLAVAAGAAPGLELSTGIAVAFPRSPMVTAGTAWELADNTGGRFRLGLGTQVRAHVQRRYGVEFDPPGPRLRDYVLAVRACFAAFAGGELNHEGEFYRLTLLPHGWRPRPHEHADIKIDVSAVGPWMCRMAGEVADGVHVHPLHSVEYLHSRLLPAVAEGAARAGRPPAAVDLIVPVFVVAGDTPEERAPLLRRAREQIAFYGSTRNYAFQFDDLGFTGTSARLNQLLKAGDLDGMRDTITDEMVEKFAVVGRWDEVADILRARYAGIAARLVTYLAEESVRADPRAMGRWGEIAKALAE</sequence>
<dbReference type="SUPFAM" id="SSF51679">
    <property type="entry name" value="Bacterial luciferase-like"/>
    <property type="match status" value="1"/>
</dbReference>
<dbReference type="PANTHER" id="PTHR43244">
    <property type="match status" value="1"/>
</dbReference>
<protein>
    <submittedName>
        <fullName evidence="2">TIGR03617 family F420-dependent LLM class oxidoreductase</fullName>
        <ecNumber evidence="2">1.-.-.-</ecNumber>
    </submittedName>
</protein>
<dbReference type="GO" id="GO:0016491">
    <property type="term" value="F:oxidoreductase activity"/>
    <property type="evidence" value="ECO:0007669"/>
    <property type="project" value="UniProtKB-KW"/>
</dbReference>
<evidence type="ECO:0000259" key="1">
    <source>
        <dbReference type="Pfam" id="PF00296"/>
    </source>
</evidence>
<dbReference type="Pfam" id="PF00296">
    <property type="entry name" value="Bac_luciferase"/>
    <property type="match status" value="1"/>
</dbReference>
<keyword evidence="2" id="KW-0560">Oxidoreductase</keyword>
<gene>
    <name evidence="2" type="ORF">KDL28_14360</name>
</gene>
<dbReference type="EC" id="1.-.-.-" evidence="2"/>
<comment type="caution">
    <text evidence="2">The sequence shown here is derived from an EMBL/GenBank/DDBJ whole genome shotgun (WGS) entry which is preliminary data.</text>
</comment>
<dbReference type="Proteomes" id="UP001165283">
    <property type="component" value="Unassembled WGS sequence"/>
</dbReference>
<dbReference type="InterPro" id="IPR011251">
    <property type="entry name" value="Luciferase-like_dom"/>
</dbReference>
<dbReference type="CDD" id="cd01097">
    <property type="entry name" value="Tetrahydromethanopterin_reductase"/>
    <property type="match status" value="1"/>
</dbReference>